<evidence type="ECO:0000313" key="2">
    <source>
        <dbReference type="Proteomes" id="UP001378546"/>
    </source>
</evidence>
<dbReference type="RefSeq" id="WP_338618388.1">
    <property type="nucleotide sequence ID" value="NZ_AP026968.1"/>
</dbReference>
<keyword evidence="2" id="KW-1185">Reference proteome</keyword>
<reference evidence="1 2" key="1">
    <citation type="submission" date="2022-11" db="EMBL/GenBank/DDBJ databases">
        <title>Complete genome sequence of alpha-hemolytic streptococci isolated from Japan.</title>
        <authorList>
            <person name="Morita M."/>
            <person name="Chang B."/>
            <person name="Akeda Y."/>
        </authorList>
    </citation>
    <scope>NUCLEOTIDE SEQUENCE [LARGE SCALE GENOMIC DNA]</scope>
    <source>
        <strain evidence="1 2">SP4011</strain>
    </source>
</reference>
<dbReference type="Pfam" id="PF20289">
    <property type="entry name" value="MComp1"/>
    <property type="match status" value="1"/>
</dbReference>
<name>A0ABN6TMN0_9STRE</name>
<organism evidence="1 2">
    <name type="scientific">Streptococcus parapneumoniae</name>
    <dbReference type="NCBI Taxonomy" id="2993430"/>
    <lineage>
        <taxon>Bacteria</taxon>
        <taxon>Bacillati</taxon>
        <taxon>Bacillota</taxon>
        <taxon>Bacilli</taxon>
        <taxon>Lactobacillales</taxon>
        <taxon>Streptococcaceae</taxon>
        <taxon>Streptococcus</taxon>
        <taxon>Streptococcus thalassemiae group</taxon>
    </lineage>
</organism>
<dbReference type="EMBL" id="AP026968">
    <property type="protein sequence ID" value="BDT64822.1"/>
    <property type="molecule type" value="Genomic_DNA"/>
</dbReference>
<dbReference type="Proteomes" id="UP001378546">
    <property type="component" value="Chromosome"/>
</dbReference>
<sequence length="155" mass="18470">MRVDNLEEDYNRFKNITMKIEEDEYYFRKYVIFYTEDGLSKIEPSTQSLLNYIQSESSENESLFDKFENNMFFDDAYFIAMQLIVKLPFISLPHSDNRFEVIEDRIKTRIEREGLIDKENQVDQILDLFDENKISEQLGDETNSILASLYQILGD</sequence>
<dbReference type="InterPro" id="IPR046905">
    <property type="entry name" value="ABC-3C_MC1"/>
</dbReference>
<accession>A0ABN6TMN0</accession>
<protein>
    <submittedName>
        <fullName evidence="1">Uncharacterized protein</fullName>
    </submittedName>
</protein>
<proteinExistence type="predicted"/>
<evidence type="ECO:0000313" key="1">
    <source>
        <dbReference type="EMBL" id="BDT64822.1"/>
    </source>
</evidence>
<gene>
    <name evidence="1" type="ORF">SP4011_12390</name>
</gene>